<evidence type="ECO:0000259" key="3">
    <source>
        <dbReference type="PROSITE" id="PS50110"/>
    </source>
</evidence>
<gene>
    <name evidence="4" type="ORF">CEO22_337</name>
</gene>
<dbReference type="InterPro" id="IPR050595">
    <property type="entry name" value="Bact_response_regulator"/>
</dbReference>
<protein>
    <submittedName>
        <fullName evidence="4">Two-component system response regulator</fullName>
    </submittedName>
</protein>
<dbReference type="PROSITE" id="PS50110">
    <property type="entry name" value="RESPONSE_REGULATORY"/>
    <property type="match status" value="1"/>
</dbReference>
<comment type="caution">
    <text evidence="4">The sequence shown here is derived from an EMBL/GenBank/DDBJ whole genome shotgun (WGS) entry which is preliminary data.</text>
</comment>
<dbReference type="AlphaFoldDB" id="A0A554JBR2"/>
<dbReference type="Pfam" id="PF00072">
    <property type="entry name" value="Response_reg"/>
    <property type="match status" value="1"/>
</dbReference>
<dbReference type="Gene3D" id="3.40.50.2300">
    <property type="match status" value="1"/>
</dbReference>
<evidence type="ECO:0000256" key="1">
    <source>
        <dbReference type="ARBA" id="ARBA00022553"/>
    </source>
</evidence>
<dbReference type="Proteomes" id="UP000316253">
    <property type="component" value="Unassembled WGS sequence"/>
</dbReference>
<dbReference type="InterPro" id="IPR011006">
    <property type="entry name" value="CheY-like_superfamily"/>
</dbReference>
<dbReference type="CDD" id="cd17574">
    <property type="entry name" value="REC_OmpR"/>
    <property type="match status" value="1"/>
</dbReference>
<dbReference type="PANTHER" id="PTHR44591:SF3">
    <property type="entry name" value="RESPONSE REGULATORY DOMAIN-CONTAINING PROTEIN"/>
    <property type="match status" value="1"/>
</dbReference>
<dbReference type="GO" id="GO:0000160">
    <property type="term" value="P:phosphorelay signal transduction system"/>
    <property type="evidence" value="ECO:0007669"/>
    <property type="project" value="InterPro"/>
</dbReference>
<evidence type="ECO:0000313" key="4">
    <source>
        <dbReference type="EMBL" id="TSC65815.1"/>
    </source>
</evidence>
<name>A0A554JBR2_9BACT</name>
<dbReference type="InterPro" id="IPR001789">
    <property type="entry name" value="Sig_transdc_resp-reg_receiver"/>
</dbReference>
<reference evidence="4 5" key="1">
    <citation type="submission" date="2017-08" db="EMBL/GenBank/DDBJ databases">
        <title>Mechanisms for carbon and nitrogen cycling indicate functional differentiation within the Candidate Phyla Radiation.</title>
        <authorList>
            <person name="Danczak R.E."/>
            <person name="Johnston M.D."/>
            <person name="Kenah C."/>
            <person name="Slattery M."/>
            <person name="Wrighton K.C."/>
            <person name="Wilkins M.J."/>
        </authorList>
    </citation>
    <scope>NUCLEOTIDE SEQUENCE [LARGE SCALE GENOMIC DNA]</scope>
    <source>
        <strain evidence="4">Gr01-1014_85</strain>
    </source>
</reference>
<keyword evidence="1 2" id="KW-0597">Phosphoprotein</keyword>
<dbReference type="PANTHER" id="PTHR44591">
    <property type="entry name" value="STRESS RESPONSE REGULATOR PROTEIN 1"/>
    <property type="match status" value="1"/>
</dbReference>
<accession>A0A554JBR2</accession>
<organism evidence="4 5">
    <name type="scientific">Candidatus Berkelbacteria bacterium Gr01-1014_85</name>
    <dbReference type="NCBI Taxonomy" id="2017150"/>
    <lineage>
        <taxon>Bacteria</taxon>
        <taxon>Candidatus Berkelbacteria</taxon>
    </lineage>
</organism>
<feature type="domain" description="Response regulatory" evidence="3">
    <location>
        <begin position="8"/>
        <end position="126"/>
    </location>
</feature>
<dbReference type="SUPFAM" id="SSF52172">
    <property type="entry name" value="CheY-like"/>
    <property type="match status" value="1"/>
</dbReference>
<feature type="modified residue" description="4-aspartylphosphate" evidence="2">
    <location>
        <position position="57"/>
    </location>
</feature>
<evidence type="ECO:0000313" key="5">
    <source>
        <dbReference type="Proteomes" id="UP000316253"/>
    </source>
</evidence>
<sequence length="137" mass="14965">MSVTPNRTILIAEDEPFLNRSLCEVFTLAGFQAIAATDGEQALNLALAQKPDVIILDILMPKLDGVAVLQRLRQDIWGKSALIVILTNLTADTNLLQALAANPPSYFFYKNDMNPEQAVNKVSEILAQSEQLKAGLV</sequence>
<proteinExistence type="predicted"/>
<dbReference type="SMART" id="SM00448">
    <property type="entry name" value="REC"/>
    <property type="match status" value="1"/>
</dbReference>
<evidence type="ECO:0000256" key="2">
    <source>
        <dbReference type="PROSITE-ProRule" id="PRU00169"/>
    </source>
</evidence>
<dbReference type="EMBL" id="VMFD01000026">
    <property type="protein sequence ID" value="TSC65815.1"/>
    <property type="molecule type" value="Genomic_DNA"/>
</dbReference>